<protein>
    <submittedName>
        <fullName evidence="1">Uncharacterized protein</fullName>
    </submittedName>
</protein>
<dbReference type="EMBL" id="FNIG01000005">
    <property type="protein sequence ID" value="SDN48509.1"/>
    <property type="molecule type" value="Genomic_DNA"/>
</dbReference>
<accession>A0A1H0BS75</accession>
<proteinExistence type="predicted"/>
<sequence length="238" mass="27740">MISTQNTPNLTGVTISGDYLDFQQLYDSLHDILPMEGEDTMHEEARMRVLSFCYDLRHALMGHREFTYVENGLNDDKMHLIGAVGSTKNIYFAFNTLYPELLFVMMALNYYTENAKYKGRQPGINPSVVVVKNLQTSVLTCLDETLSPQKFLNTIRSINQPKNLSNYVTQYVDLLNLRYLDWDKEKREKNISIIAKRLSEQGDEYQEVKNEVHEAASEYNCRPDQIRLEQDYPDEIDW</sequence>
<dbReference type="InterPro" id="IPR054199">
    <property type="entry name" value="DUF6904"/>
</dbReference>
<dbReference type="RefSeq" id="WP_093856792.1">
    <property type="nucleotide sequence ID" value="NZ_BJVZ01000008.1"/>
</dbReference>
<name>A0A1H0BS75_9BACI</name>
<keyword evidence="2" id="KW-1185">Reference proteome</keyword>
<dbReference type="Pfam" id="PF21845">
    <property type="entry name" value="DUF6904"/>
    <property type="match status" value="1"/>
</dbReference>
<evidence type="ECO:0000313" key="1">
    <source>
        <dbReference type="EMBL" id="SDN48509.1"/>
    </source>
</evidence>
<gene>
    <name evidence="1" type="ORF">SAMN05216498_2368</name>
</gene>
<dbReference type="STRING" id="237069.SAMN05216498_2368"/>
<organism evidence="1 2">
    <name type="scientific">Tenuibacillus multivorans</name>
    <dbReference type="NCBI Taxonomy" id="237069"/>
    <lineage>
        <taxon>Bacteria</taxon>
        <taxon>Bacillati</taxon>
        <taxon>Bacillota</taxon>
        <taxon>Bacilli</taxon>
        <taxon>Bacillales</taxon>
        <taxon>Bacillaceae</taxon>
        <taxon>Tenuibacillus</taxon>
    </lineage>
</organism>
<dbReference type="OrthoDB" id="1999450at2"/>
<dbReference type="Proteomes" id="UP000199334">
    <property type="component" value="Unassembled WGS sequence"/>
</dbReference>
<reference evidence="1 2" key="1">
    <citation type="submission" date="2016-10" db="EMBL/GenBank/DDBJ databases">
        <authorList>
            <person name="de Groot N.N."/>
        </authorList>
    </citation>
    <scope>NUCLEOTIDE SEQUENCE [LARGE SCALE GENOMIC DNA]</scope>
    <source>
        <strain evidence="1 2">CGMCC 1.3442</strain>
    </source>
</reference>
<dbReference type="AlphaFoldDB" id="A0A1H0BS75"/>
<evidence type="ECO:0000313" key="2">
    <source>
        <dbReference type="Proteomes" id="UP000199334"/>
    </source>
</evidence>